<evidence type="ECO:0000313" key="1">
    <source>
        <dbReference type="Proteomes" id="UP000050792"/>
    </source>
</evidence>
<dbReference type="WBParaSite" id="SRDH1_68610.1">
    <property type="protein sequence ID" value="SRDH1_68610.1"/>
    <property type="gene ID" value="SRDH1_68610"/>
</dbReference>
<protein>
    <submittedName>
        <fullName evidence="2">Uncharacterized protein</fullName>
    </submittedName>
</protein>
<evidence type="ECO:0000313" key="2">
    <source>
        <dbReference type="WBParaSite" id="SRDH1_68610.1"/>
    </source>
</evidence>
<name>A0AA85FW54_9TREM</name>
<sequence>MHSTQAVMKCLVKVSIFSLKANGGKSTLCLSKDKALNTIIDGILPMSTMKLRDQPKEVQDDLTRSKYHSKSWMKIKYDHQKFHSYLDLITEYGIIIAELNRSPANQHNPVL</sequence>
<accession>A0AA85FW54</accession>
<dbReference type="Proteomes" id="UP000050792">
    <property type="component" value="Unassembled WGS sequence"/>
</dbReference>
<reference evidence="1" key="1">
    <citation type="submission" date="2022-06" db="EMBL/GenBank/DDBJ databases">
        <authorList>
            <person name="Berger JAMES D."/>
            <person name="Berger JAMES D."/>
        </authorList>
    </citation>
    <scope>NUCLEOTIDE SEQUENCE [LARGE SCALE GENOMIC DNA]</scope>
</reference>
<proteinExistence type="predicted"/>
<keyword evidence="1" id="KW-1185">Reference proteome</keyword>
<dbReference type="AlphaFoldDB" id="A0AA85FW54"/>
<reference evidence="2" key="2">
    <citation type="submission" date="2023-11" db="UniProtKB">
        <authorList>
            <consortium name="WormBaseParasite"/>
        </authorList>
    </citation>
    <scope>IDENTIFICATION</scope>
</reference>
<organism evidence="1 2">
    <name type="scientific">Schistosoma rodhaini</name>
    <dbReference type="NCBI Taxonomy" id="6188"/>
    <lineage>
        <taxon>Eukaryota</taxon>
        <taxon>Metazoa</taxon>
        <taxon>Spiralia</taxon>
        <taxon>Lophotrochozoa</taxon>
        <taxon>Platyhelminthes</taxon>
        <taxon>Trematoda</taxon>
        <taxon>Digenea</taxon>
        <taxon>Strigeidida</taxon>
        <taxon>Schistosomatoidea</taxon>
        <taxon>Schistosomatidae</taxon>
        <taxon>Schistosoma</taxon>
    </lineage>
</organism>